<proteinExistence type="predicted"/>
<comment type="caution">
    <text evidence="1">The sequence shown here is derived from an EMBL/GenBank/DDBJ whole genome shotgun (WGS) entry which is preliminary data.</text>
</comment>
<name>A0ACB7W4I8_DIOAL</name>
<reference evidence="2" key="1">
    <citation type="journal article" date="2022" name="Nat. Commun.">
        <title>Chromosome evolution and the genetic basis of agronomically important traits in greater yam.</title>
        <authorList>
            <person name="Bredeson J.V."/>
            <person name="Lyons J.B."/>
            <person name="Oniyinde I.O."/>
            <person name="Okereke N.R."/>
            <person name="Kolade O."/>
            <person name="Nnabue I."/>
            <person name="Nwadili C.O."/>
            <person name="Hribova E."/>
            <person name="Parker M."/>
            <person name="Nwogha J."/>
            <person name="Shu S."/>
            <person name="Carlson J."/>
            <person name="Kariba R."/>
            <person name="Muthemba S."/>
            <person name="Knop K."/>
            <person name="Barton G.J."/>
            <person name="Sherwood A.V."/>
            <person name="Lopez-Montes A."/>
            <person name="Asiedu R."/>
            <person name="Jamnadass R."/>
            <person name="Muchugi A."/>
            <person name="Goodstein D."/>
            <person name="Egesi C.N."/>
            <person name="Featherston J."/>
            <person name="Asfaw A."/>
            <person name="Simpson G.G."/>
            <person name="Dolezel J."/>
            <person name="Hendre P.S."/>
            <person name="Van Deynze A."/>
            <person name="Kumar P.L."/>
            <person name="Obidiegwu J.E."/>
            <person name="Bhattacharjee R."/>
            <person name="Rokhsar D.S."/>
        </authorList>
    </citation>
    <scope>NUCLEOTIDE SEQUENCE [LARGE SCALE GENOMIC DNA]</scope>
    <source>
        <strain evidence="2">cv. TDa95/00328</strain>
    </source>
</reference>
<evidence type="ECO:0000313" key="1">
    <source>
        <dbReference type="EMBL" id="KAH7682377.1"/>
    </source>
</evidence>
<sequence length="52" mass="5653">MSGSAPSYEASVLKAQVSGELPKELQSLFSPPAHRTREPTLPEWKVVCLVSN</sequence>
<protein>
    <submittedName>
        <fullName evidence="1">Uncharacterized protein</fullName>
    </submittedName>
</protein>
<gene>
    <name evidence="1" type="ORF">IHE45_05G117200</name>
</gene>
<accession>A0ACB7W4I8</accession>
<organism evidence="1 2">
    <name type="scientific">Dioscorea alata</name>
    <name type="common">Purple yam</name>
    <dbReference type="NCBI Taxonomy" id="55571"/>
    <lineage>
        <taxon>Eukaryota</taxon>
        <taxon>Viridiplantae</taxon>
        <taxon>Streptophyta</taxon>
        <taxon>Embryophyta</taxon>
        <taxon>Tracheophyta</taxon>
        <taxon>Spermatophyta</taxon>
        <taxon>Magnoliopsida</taxon>
        <taxon>Liliopsida</taxon>
        <taxon>Dioscoreales</taxon>
        <taxon>Dioscoreaceae</taxon>
        <taxon>Dioscorea</taxon>
    </lineage>
</organism>
<evidence type="ECO:0000313" key="2">
    <source>
        <dbReference type="Proteomes" id="UP000827976"/>
    </source>
</evidence>
<dbReference type="Proteomes" id="UP000827976">
    <property type="component" value="Chromosome 5"/>
</dbReference>
<dbReference type="EMBL" id="CM037015">
    <property type="protein sequence ID" value="KAH7682377.1"/>
    <property type="molecule type" value="Genomic_DNA"/>
</dbReference>
<keyword evidence="2" id="KW-1185">Reference proteome</keyword>